<gene>
    <name evidence="1" type="ORF">RHIMIDRAFT_304636</name>
</gene>
<dbReference type="Proteomes" id="UP000242254">
    <property type="component" value="Unassembled WGS sequence"/>
</dbReference>
<sequence length="295" mass="34916">MTIEDNNIIKEQLNLEIRKLIINKWYFYESNWSTINKRYNHRTTLKNIPDIRFIKDVLLKQLGYLPVFYFLNVLYGTTEYPGPYKEIDKGLLLLYHLVCGLSGQKMAQFMCYATFYDLYKKFWISNYKKINKIVNTGLLSLFSNIRIRLLAAKLYNPTGFKNVTLIIDGHDSKIKYYNPDTERIKLHSYKFKKPGIRTQIVADMNKMIIFISDSEKCGESNDGSMFLRMNLYNKLHIGDCLAMDGGYPLFINQFKENALNLGYEFKDMHFMYPARKEKDSKLTINELHYNKVFVY</sequence>
<dbReference type="AlphaFoldDB" id="A0A2G4SEK9"/>
<evidence type="ECO:0000313" key="2">
    <source>
        <dbReference type="Proteomes" id="UP000242254"/>
    </source>
</evidence>
<dbReference type="EMBL" id="KZ303889">
    <property type="protein sequence ID" value="PHZ07224.1"/>
    <property type="molecule type" value="Genomic_DNA"/>
</dbReference>
<reference evidence="1 2" key="1">
    <citation type="journal article" date="2016" name="Proc. Natl. Acad. Sci. U.S.A.">
        <title>Lipid metabolic changes in an early divergent fungus govern the establishment of a mutualistic symbiosis with endobacteria.</title>
        <authorList>
            <person name="Lastovetsky O.A."/>
            <person name="Gaspar M.L."/>
            <person name="Mondo S.J."/>
            <person name="LaButti K.M."/>
            <person name="Sandor L."/>
            <person name="Grigoriev I.V."/>
            <person name="Henry S.A."/>
            <person name="Pawlowska T.E."/>
        </authorList>
    </citation>
    <scope>NUCLEOTIDE SEQUENCE [LARGE SCALE GENOMIC DNA]</scope>
    <source>
        <strain evidence="1 2">ATCC 52813</strain>
    </source>
</reference>
<dbReference type="RefSeq" id="XP_023460932.1">
    <property type="nucleotide sequence ID" value="XM_023614454.1"/>
</dbReference>
<dbReference type="GeneID" id="35445443"/>
<evidence type="ECO:0000313" key="1">
    <source>
        <dbReference type="EMBL" id="PHZ07224.1"/>
    </source>
</evidence>
<organism evidence="1 2">
    <name type="scientific">Rhizopus microsporus ATCC 52813</name>
    <dbReference type="NCBI Taxonomy" id="1340429"/>
    <lineage>
        <taxon>Eukaryota</taxon>
        <taxon>Fungi</taxon>
        <taxon>Fungi incertae sedis</taxon>
        <taxon>Mucoromycota</taxon>
        <taxon>Mucoromycotina</taxon>
        <taxon>Mucoromycetes</taxon>
        <taxon>Mucorales</taxon>
        <taxon>Mucorineae</taxon>
        <taxon>Rhizopodaceae</taxon>
        <taxon>Rhizopus</taxon>
    </lineage>
</organism>
<protein>
    <recommendedName>
        <fullName evidence="3">DDE Tnp4 domain-containing protein</fullName>
    </recommendedName>
</protein>
<keyword evidence="2" id="KW-1185">Reference proteome</keyword>
<accession>A0A2G4SEK9</accession>
<name>A0A2G4SEK9_RHIZD</name>
<proteinExistence type="predicted"/>
<evidence type="ECO:0008006" key="3">
    <source>
        <dbReference type="Google" id="ProtNLM"/>
    </source>
</evidence>